<comment type="caution">
    <text evidence="1">The sequence shown here is derived from an EMBL/GenBank/DDBJ whole genome shotgun (WGS) entry which is preliminary data.</text>
</comment>
<gene>
    <name evidence="1" type="ORF">LCGC14_2506170</name>
</gene>
<reference evidence="1" key="1">
    <citation type="journal article" date="2015" name="Nature">
        <title>Complex archaea that bridge the gap between prokaryotes and eukaryotes.</title>
        <authorList>
            <person name="Spang A."/>
            <person name="Saw J.H."/>
            <person name="Jorgensen S.L."/>
            <person name="Zaremba-Niedzwiedzka K."/>
            <person name="Martijn J."/>
            <person name="Lind A.E."/>
            <person name="van Eijk R."/>
            <person name="Schleper C."/>
            <person name="Guy L."/>
            <person name="Ettema T.J."/>
        </authorList>
    </citation>
    <scope>NUCLEOTIDE SEQUENCE</scope>
</reference>
<dbReference type="EMBL" id="LAZR01040082">
    <property type="protein sequence ID" value="KKL15382.1"/>
    <property type="molecule type" value="Genomic_DNA"/>
</dbReference>
<evidence type="ECO:0000313" key="1">
    <source>
        <dbReference type="EMBL" id="KKL15382.1"/>
    </source>
</evidence>
<accession>A0A0F9BNH7</accession>
<protein>
    <submittedName>
        <fullName evidence="1">Uncharacterized protein</fullName>
    </submittedName>
</protein>
<dbReference type="AlphaFoldDB" id="A0A0F9BNH7"/>
<organism evidence="1">
    <name type="scientific">marine sediment metagenome</name>
    <dbReference type="NCBI Taxonomy" id="412755"/>
    <lineage>
        <taxon>unclassified sequences</taxon>
        <taxon>metagenomes</taxon>
        <taxon>ecological metagenomes</taxon>
    </lineage>
</organism>
<name>A0A0F9BNH7_9ZZZZ</name>
<proteinExistence type="predicted"/>
<sequence length="94" mass="11357">MLYYIKRILCWLGVPFTEICQRCGKQVGTIWHAPDYLWKDIINQECIKTSNYYNILCIRCFNSIATKYYPPHILYWNVSEQSYILQNKIRNINN</sequence>